<dbReference type="Proteomes" id="UP000005396">
    <property type="component" value="Unassembled WGS sequence"/>
</dbReference>
<dbReference type="PROSITE" id="PS51846">
    <property type="entry name" value="CNNM"/>
    <property type="match status" value="1"/>
</dbReference>
<dbReference type="SUPFAM" id="SSF56176">
    <property type="entry name" value="FAD-binding/transporter-associated domain-like"/>
    <property type="match status" value="1"/>
</dbReference>
<dbReference type="Pfam" id="PF03471">
    <property type="entry name" value="CorC_HlyC"/>
    <property type="match status" value="1"/>
</dbReference>
<dbReference type="PANTHER" id="PTHR22777:SF17">
    <property type="entry name" value="UPF0053 PROTEIN SLL0260"/>
    <property type="match status" value="1"/>
</dbReference>
<keyword evidence="5 9" id="KW-1133">Transmembrane helix</keyword>
<evidence type="ECO:0000256" key="5">
    <source>
        <dbReference type="ARBA" id="ARBA00022989"/>
    </source>
</evidence>
<evidence type="ECO:0000256" key="3">
    <source>
        <dbReference type="ARBA" id="ARBA00022692"/>
    </source>
</evidence>
<evidence type="ECO:0000256" key="4">
    <source>
        <dbReference type="ARBA" id="ARBA00022737"/>
    </source>
</evidence>
<keyword evidence="7 9" id="KW-0472">Membrane</keyword>
<name>A8RI85_ENTBW</name>
<dbReference type="Pfam" id="PF00571">
    <property type="entry name" value="CBS"/>
    <property type="match status" value="2"/>
</dbReference>
<dbReference type="SMART" id="SM01091">
    <property type="entry name" value="CorC_HlyC"/>
    <property type="match status" value="1"/>
</dbReference>
<keyword evidence="4" id="KW-0677">Repeat</keyword>
<feature type="transmembrane region" description="Helical" evidence="10">
    <location>
        <begin position="72"/>
        <end position="99"/>
    </location>
</feature>
<dbReference type="GO" id="GO:0050660">
    <property type="term" value="F:flavin adenine dinucleotide binding"/>
    <property type="evidence" value="ECO:0007669"/>
    <property type="project" value="InterPro"/>
</dbReference>
<dbReference type="PaxDb" id="411902-CLOBOL_00625"/>
<sequence>MKEESFTMESDPEAANILFQITILVILTLINAFFAGSEMAVVSVNKNKIHRLSEQGNKNAALIERLMKDSTVFLSTIQVAITLAGFFSSASAATGIAQVLAVRMAQWNLPYSQTLAGVVVTIILAYFNLVFGELVPKRIALQKAEAFSLFCVRPIYYISRIMNPFIKLLSLSTSGFLKLIGMHNENLETDVSEEEIKSMLETGSEAGVFNDIEKEMITSIFSFDDKKAKEVMVPRQDMVALDINEPLEEFLDEILESMHSKIPVYEGEIDNIIGVLSTKALTIEARRTSFDKLDVRTLLKPAYFVPENRRTDALFREMQANKIKLAILIDEYGGVSGMVTLEDLIEEIVGDIHEEYEEEEPELTELEPHKVYRVSGGITLFDLKEEMHLHMDSSCDTLSGYLMEQLGYIPSREQLPLTVVTPEADYEILEVEDRVIEWVKLTLKETKKEQEE</sequence>
<feature type="domain" description="CNNM transmembrane" evidence="12">
    <location>
        <begin position="13"/>
        <end position="213"/>
    </location>
</feature>
<organism evidence="13 14">
    <name type="scientific">Enterocloster bolteae (strain ATCC BAA-613 / DSM 15670 / CCUG 46953 / JCM 12243 / WAL 16351)</name>
    <name type="common">Clostridium bolteae</name>
    <dbReference type="NCBI Taxonomy" id="411902"/>
    <lineage>
        <taxon>Bacteria</taxon>
        <taxon>Bacillati</taxon>
        <taxon>Bacillota</taxon>
        <taxon>Clostridia</taxon>
        <taxon>Lachnospirales</taxon>
        <taxon>Lachnospiraceae</taxon>
        <taxon>Enterocloster</taxon>
    </lineage>
</organism>
<keyword evidence="6 8" id="KW-0129">CBS domain</keyword>
<dbReference type="CDD" id="cd04590">
    <property type="entry name" value="CBS_pair_CorC_HlyC_assoc"/>
    <property type="match status" value="1"/>
</dbReference>
<feature type="domain" description="CBS" evidence="11">
    <location>
        <begin position="298"/>
        <end position="355"/>
    </location>
</feature>
<evidence type="ECO:0000256" key="10">
    <source>
        <dbReference type="SAM" id="Phobius"/>
    </source>
</evidence>
<evidence type="ECO:0000256" key="7">
    <source>
        <dbReference type="ARBA" id="ARBA00023136"/>
    </source>
</evidence>
<dbReference type="InterPro" id="IPR016169">
    <property type="entry name" value="FAD-bd_PCMH_sub2"/>
</dbReference>
<evidence type="ECO:0000256" key="8">
    <source>
        <dbReference type="PROSITE-ProRule" id="PRU00703"/>
    </source>
</evidence>
<reference evidence="13 14" key="2">
    <citation type="submission" date="2007-09" db="EMBL/GenBank/DDBJ databases">
        <title>Draft genome sequence of Clostridium bolteae (ATCC BAA-613).</title>
        <authorList>
            <person name="Sudarsanam P."/>
            <person name="Ley R."/>
            <person name="Guruge J."/>
            <person name="Turnbaugh P.J."/>
            <person name="Mahowald M."/>
            <person name="Liep D."/>
            <person name="Gordon J."/>
        </authorList>
    </citation>
    <scope>NUCLEOTIDE SEQUENCE [LARGE SCALE GENOMIC DNA]</scope>
    <source>
        <strain evidence="14">ATCC BAA-613 / DSM 15670 / CCUG 46953 / JCM 12243 / WAL 16351</strain>
    </source>
</reference>
<dbReference type="AlphaFoldDB" id="A8RI85"/>
<dbReference type="InterPro" id="IPR002550">
    <property type="entry name" value="CNNM"/>
</dbReference>
<dbReference type="InterPro" id="IPR036318">
    <property type="entry name" value="FAD-bd_PCMH-like_sf"/>
</dbReference>
<evidence type="ECO:0000259" key="11">
    <source>
        <dbReference type="PROSITE" id="PS51371"/>
    </source>
</evidence>
<dbReference type="HOGENOM" id="CLU_015237_4_1_9"/>
<dbReference type="GO" id="GO:0005886">
    <property type="term" value="C:plasma membrane"/>
    <property type="evidence" value="ECO:0007669"/>
    <property type="project" value="TreeGrafter"/>
</dbReference>
<comment type="caution">
    <text evidence="13">The sequence shown here is derived from an EMBL/GenBank/DDBJ whole genome shotgun (WGS) entry which is preliminary data.</text>
</comment>
<evidence type="ECO:0000256" key="2">
    <source>
        <dbReference type="ARBA" id="ARBA00006337"/>
    </source>
</evidence>
<keyword evidence="3 9" id="KW-0812">Transmembrane</keyword>
<reference evidence="13 14" key="1">
    <citation type="submission" date="2007-08" db="EMBL/GenBank/DDBJ databases">
        <authorList>
            <person name="Fulton L."/>
            <person name="Clifton S."/>
            <person name="Fulton B."/>
            <person name="Xu J."/>
            <person name="Minx P."/>
            <person name="Pepin K.H."/>
            <person name="Johnson M."/>
            <person name="Thiruvilangam P."/>
            <person name="Bhonagiri V."/>
            <person name="Nash W.E."/>
            <person name="Mardis E.R."/>
            <person name="Wilson R.K."/>
        </authorList>
    </citation>
    <scope>NUCLEOTIDE SEQUENCE [LARGE SCALE GENOMIC DNA]</scope>
    <source>
        <strain evidence="14">ATCC BAA-613 / DSM 15670 / CCUG 46953 / JCM 12243 / WAL 16351</strain>
    </source>
</reference>
<dbReference type="InterPro" id="IPR046342">
    <property type="entry name" value="CBS_dom_sf"/>
</dbReference>
<evidence type="ECO:0000313" key="14">
    <source>
        <dbReference type="Proteomes" id="UP000005396"/>
    </source>
</evidence>
<evidence type="ECO:0008006" key="15">
    <source>
        <dbReference type="Google" id="ProtNLM"/>
    </source>
</evidence>
<dbReference type="FunFam" id="3.10.580.10:FF:000002">
    <property type="entry name" value="Magnesium/cobalt efflux protein CorC"/>
    <property type="match status" value="1"/>
</dbReference>
<feature type="transmembrane region" description="Helical" evidence="10">
    <location>
        <begin position="17"/>
        <end position="42"/>
    </location>
</feature>
<dbReference type="InterPro" id="IPR000644">
    <property type="entry name" value="CBS_dom"/>
</dbReference>
<gene>
    <name evidence="13" type="ORF">CLOBOL_00625</name>
</gene>
<evidence type="ECO:0000313" key="13">
    <source>
        <dbReference type="EMBL" id="EDP19189.1"/>
    </source>
</evidence>
<dbReference type="PROSITE" id="PS51371">
    <property type="entry name" value="CBS"/>
    <property type="match status" value="2"/>
</dbReference>
<dbReference type="eggNOG" id="COG1253">
    <property type="taxonomic scope" value="Bacteria"/>
</dbReference>
<accession>A8RI85</accession>
<evidence type="ECO:0000256" key="1">
    <source>
        <dbReference type="ARBA" id="ARBA00004141"/>
    </source>
</evidence>
<dbReference type="Pfam" id="PF01595">
    <property type="entry name" value="CNNM"/>
    <property type="match status" value="1"/>
</dbReference>
<evidence type="ECO:0000256" key="6">
    <source>
        <dbReference type="ARBA" id="ARBA00023122"/>
    </source>
</evidence>
<proteinExistence type="inferred from homology"/>
<dbReference type="Gene3D" id="3.10.580.10">
    <property type="entry name" value="CBS-domain"/>
    <property type="match status" value="1"/>
</dbReference>
<dbReference type="Gene3D" id="3.30.465.10">
    <property type="match status" value="1"/>
</dbReference>
<dbReference type="InterPro" id="IPR044751">
    <property type="entry name" value="Ion_transp-like_CBS"/>
</dbReference>
<comment type="subcellular location">
    <subcellularLocation>
        <location evidence="1">Membrane</location>
        <topology evidence="1">Multi-pass membrane protein</topology>
    </subcellularLocation>
</comment>
<evidence type="ECO:0000256" key="9">
    <source>
        <dbReference type="PROSITE-ProRule" id="PRU01193"/>
    </source>
</evidence>
<protein>
    <recommendedName>
        <fullName evidence="15">HlyC/CorC family transporter</fullName>
    </recommendedName>
</protein>
<dbReference type="EMBL" id="ABCC02000009">
    <property type="protein sequence ID" value="EDP19189.1"/>
    <property type="molecule type" value="Genomic_DNA"/>
</dbReference>
<dbReference type="SUPFAM" id="SSF54631">
    <property type="entry name" value="CBS-domain pair"/>
    <property type="match status" value="1"/>
</dbReference>
<dbReference type="InterPro" id="IPR005170">
    <property type="entry name" value="Transptr-assoc_dom"/>
</dbReference>
<feature type="transmembrane region" description="Helical" evidence="10">
    <location>
        <begin position="111"/>
        <end position="131"/>
    </location>
</feature>
<comment type="similarity">
    <text evidence="2">Belongs to the UPF0053 family.</text>
</comment>
<dbReference type="PANTHER" id="PTHR22777">
    <property type="entry name" value="HEMOLYSIN-RELATED"/>
    <property type="match status" value="1"/>
</dbReference>
<evidence type="ECO:0000259" key="12">
    <source>
        <dbReference type="PROSITE" id="PS51846"/>
    </source>
</evidence>
<feature type="domain" description="CBS" evidence="11">
    <location>
        <begin position="232"/>
        <end position="292"/>
    </location>
</feature>